<gene>
    <name evidence="1" type="ORF">QBC38DRAFT_449879</name>
</gene>
<proteinExistence type="predicted"/>
<comment type="caution">
    <text evidence="1">The sequence shown here is derived from an EMBL/GenBank/DDBJ whole genome shotgun (WGS) entry which is preliminary data.</text>
</comment>
<reference evidence="1" key="1">
    <citation type="journal article" date="2023" name="Mol. Phylogenet. Evol.">
        <title>Genome-scale phylogeny and comparative genomics of the fungal order Sordariales.</title>
        <authorList>
            <person name="Hensen N."/>
            <person name="Bonometti L."/>
            <person name="Westerberg I."/>
            <person name="Brannstrom I.O."/>
            <person name="Guillou S."/>
            <person name="Cros-Aarteil S."/>
            <person name="Calhoun S."/>
            <person name="Haridas S."/>
            <person name="Kuo A."/>
            <person name="Mondo S."/>
            <person name="Pangilinan J."/>
            <person name="Riley R."/>
            <person name="LaButti K."/>
            <person name="Andreopoulos B."/>
            <person name="Lipzen A."/>
            <person name="Chen C."/>
            <person name="Yan M."/>
            <person name="Daum C."/>
            <person name="Ng V."/>
            <person name="Clum A."/>
            <person name="Steindorff A."/>
            <person name="Ohm R.A."/>
            <person name="Martin F."/>
            <person name="Silar P."/>
            <person name="Natvig D.O."/>
            <person name="Lalanne C."/>
            <person name="Gautier V."/>
            <person name="Ament-Velasquez S.L."/>
            <person name="Kruys A."/>
            <person name="Hutchinson M.I."/>
            <person name="Powell A.J."/>
            <person name="Barry K."/>
            <person name="Miller A.N."/>
            <person name="Grigoriev I.V."/>
            <person name="Debuchy R."/>
            <person name="Gladieux P."/>
            <person name="Hiltunen Thoren M."/>
            <person name="Johannesson H."/>
        </authorList>
    </citation>
    <scope>NUCLEOTIDE SEQUENCE</scope>
    <source>
        <strain evidence="1">CBS 990.96</strain>
    </source>
</reference>
<dbReference type="Proteomes" id="UP001301958">
    <property type="component" value="Unassembled WGS sequence"/>
</dbReference>
<name>A0AAN7BCE3_9PEZI</name>
<accession>A0AAN7BCE3</accession>
<protein>
    <submittedName>
        <fullName evidence="1">Uncharacterized protein</fullName>
    </submittedName>
</protein>
<evidence type="ECO:0000313" key="1">
    <source>
        <dbReference type="EMBL" id="KAK4220611.1"/>
    </source>
</evidence>
<dbReference type="AlphaFoldDB" id="A0AAN7BCE3"/>
<dbReference type="EMBL" id="MU865689">
    <property type="protein sequence ID" value="KAK4220611.1"/>
    <property type="molecule type" value="Genomic_DNA"/>
</dbReference>
<sequence length="214" mass="23414">MGPGPDFLTATKREKLFAIPTQVNRGNLIVECLGLKSLRNPVVQAGWWVTCTLCQHDNEIVGEAVVSVGCVVLVVWEPFPALSNILVCGAESSQTFPSCQGNCGTHPLDLTNTQGKLGRALVATTDGRRLFPIVLLDELLDKPVKLSGRVCRKDTVFGVKKTAADKLKELIYWILWISWCLSQLVNEDLVLRHRLMATGPTTEGTKHGSESCIC</sequence>
<reference evidence="1" key="2">
    <citation type="submission" date="2023-05" db="EMBL/GenBank/DDBJ databases">
        <authorList>
            <consortium name="Lawrence Berkeley National Laboratory"/>
            <person name="Steindorff A."/>
            <person name="Hensen N."/>
            <person name="Bonometti L."/>
            <person name="Westerberg I."/>
            <person name="Brannstrom I.O."/>
            <person name="Guillou S."/>
            <person name="Cros-Aarteil S."/>
            <person name="Calhoun S."/>
            <person name="Haridas S."/>
            <person name="Kuo A."/>
            <person name="Mondo S."/>
            <person name="Pangilinan J."/>
            <person name="Riley R."/>
            <person name="Labutti K."/>
            <person name="Andreopoulos B."/>
            <person name="Lipzen A."/>
            <person name="Chen C."/>
            <person name="Yanf M."/>
            <person name="Daum C."/>
            <person name="Ng V."/>
            <person name="Clum A."/>
            <person name="Ohm R."/>
            <person name="Martin F."/>
            <person name="Silar P."/>
            <person name="Natvig D."/>
            <person name="Lalanne C."/>
            <person name="Gautier V."/>
            <person name="Ament-Velasquez S.L."/>
            <person name="Kruys A."/>
            <person name="Hutchinson M.I."/>
            <person name="Powell A.J."/>
            <person name="Barry K."/>
            <person name="Miller A.N."/>
            <person name="Grigoriev I.V."/>
            <person name="Debuchy R."/>
            <person name="Gladieux P."/>
            <person name="Thoren M.H."/>
            <person name="Johannesson H."/>
        </authorList>
    </citation>
    <scope>NUCLEOTIDE SEQUENCE</scope>
    <source>
        <strain evidence="1">CBS 990.96</strain>
    </source>
</reference>
<keyword evidence="2" id="KW-1185">Reference proteome</keyword>
<evidence type="ECO:0000313" key="2">
    <source>
        <dbReference type="Proteomes" id="UP001301958"/>
    </source>
</evidence>
<organism evidence="1 2">
    <name type="scientific">Podospora fimiseda</name>
    <dbReference type="NCBI Taxonomy" id="252190"/>
    <lineage>
        <taxon>Eukaryota</taxon>
        <taxon>Fungi</taxon>
        <taxon>Dikarya</taxon>
        <taxon>Ascomycota</taxon>
        <taxon>Pezizomycotina</taxon>
        <taxon>Sordariomycetes</taxon>
        <taxon>Sordariomycetidae</taxon>
        <taxon>Sordariales</taxon>
        <taxon>Podosporaceae</taxon>
        <taxon>Podospora</taxon>
    </lineage>
</organism>